<accession>A0AAN9SS12</accession>
<dbReference type="EMBL" id="JAYMYS010000002">
    <property type="protein sequence ID" value="KAK7405154.1"/>
    <property type="molecule type" value="Genomic_DNA"/>
</dbReference>
<reference evidence="4 5" key="1">
    <citation type="submission" date="2024-01" db="EMBL/GenBank/DDBJ databases">
        <title>The genomes of 5 underutilized Papilionoideae crops provide insights into root nodulation and disease resistanc.</title>
        <authorList>
            <person name="Jiang F."/>
        </authorList>
    </citation>
    <scope>NUCLEOTIDE SEQUENCE [LARGE SCALE GENOMIC DNA]</scope>
    <source>
        <strain evidence="4">DUOXIRENSHENG_FW03</strain>
        <tissue evidence="4">Leaves</tissue>
    </source>
</reference>
<sequence length="455" mass="50459">MSTAKTHLLAYPFPSAGHVIPLLDFTKTLVSRGVQVTVLVTPSNHALVPLNYSPLLQPLLLPQLHFPNPNQIRLIGIITLMRQHHHPFIVDWAKAQPTPPSVIVSDFFLGWTHLLARDLHVPRLVFSPSGAFALSLSYSLWRDAPQNDNPQDPNFVVSFPNLPNSPSYPWWQISPLFREPQRGGPEWEFHRENMLFNIDSWGVVFNTFTELERVYLNHIKKELGHQRVWAVGPVLPGSSQPEGRGGSSTVSRHDIIQWLDSRDNGSVVYVCFGSRTFLSSSQMGVLTRALELSGVDFVLSVRVPNVAGEHGKVPCGFVDRVRGRGLVIEGWAPQLDILGHSAVGVFVTHCGWNSVLEGLVSGVVMVTWPMDADQYTNTKLLVDQLGVAVRGAEDENVPEATEFGKRIINAMGRTKERLKAQELRNAALHAVQNGGSSFMELDSLLKQLSACLDCN</sequence>
<dbReference type="PANTHER" id="PTHR48047:SF118">
    <property type="entry name" value="HEXOSYLTRANSFERASE-RELATED"/>
    <property type="match status" value="1"/>
</dbReference>
<proteinExistence type="inferred from homology"/>
<dbReference type="Gene3D" id="3.40.50.2000">
    <property type="entry name" value="Glycogen Phosphorylase B"/>
    <property type="match status" value="2"/>
</dbReference>
<dbReference type="SUPFAM" id="SSF53756">
    <property type="entry name" value="UDP-Glycosyltransferase/glycogen phosphorylase"/>
    <property type="match status" value="1"/>
</dbReference>
<evidence type="ECO:0000313" key="5">
    <source>
        <dbReference type="Proteomes" id="UP001386955"/>
    </source>
</evidence>
<name>A0AAN9SS12_PSOTE</name>
<evidence type="ECO:0000313" key="4">
    <source>
        <dbReference type="EMBL" id="KAK7405154.1"/>
    </source>
</evidence>
<dbReference type="Proteomes" id="UP001386955">
    <property type="component" value="Unassembled WGS sequence"/>
</dbReference>
<evidence type="ECO:0000256" key="3">
    <source>
        <dbReference type="ARBA" id="ARBA00022679"/>
    </source>
</evidence>
<protein>
    <submittedName>
        <fullName evidence="4">Uncharacterized protein</fullName>
    </submittedName>
</protein>
<evidence type="ECO:0000256" key="1">
    <source>
        <dbReference type="ARBA" id="ARBA00009995"/>
    </source>
</evidence>
<dbReference type="AlphaFoldDB" id="A0AAN9SS12"/>
<dbReference type="Pfam" id="PF00201">
    <property type="entry name" value="UDPGT"/>
    <property type="match status" value="1"/>
</dbReference>
<comment type="similarity">
    <text evidence="1">Belongs to the UDP-glycosyltransferase family.</text>
</comment>
<dbReference type="PANTHER" id="PTHR48047">
    <property type="entry name" value="GLYCOSYLTRANSFERASE"/>
    <property type="match status" value="1"/>
</dbReference>
<evidence type="ECO:0000256" key="2">
    <source>
        <dbReference type="ARBA" id="ARBA00022676"/>
    </source>
</evidence>
<gene>
    <name evidence="4" type="ORF">VNO78_06352</name>
</gene>
<keyword evidence="5" id="KW-1185">Reference proteome</keyword>
<dbReference type="FunFam" id="3.40.50.2000:FF:000056">
    <property type="entry name" value="Glycosyltransferase"/>
    <property type="match status" value="1"/>
</dbReference>
<comment type="caution">
    <text evidence="4">The sequence shown here is derived from an EMBL/GenBank/DDBJ whole genome shotgun (WGS) entry which is preliminary data.</text>
</comment>
<keyword evidence="2" id="KW-0328">Glycosyltransferase</keyword>
<dbReference type="InterPro" id="IPR002213">
    <property type="entry name" value="UDP_glucos_trans"/>
</dbReference>
<dbReference type="CDD" id="cd03784">
    <property type="entry name" value="GT1_Gtf-like"/>
    <property type="match status" value="1"/>
</dbReference>
<dbReference type="GO" id="GO:0035251">
    <property type="term" value="F:UDP-glucosyltransferase activity"/>
    <property type="evidence" value="ECO:0007669"/>
    <property type="project" value="TreeGrafter"/>
</dbReference>
<organism evidence="4 5">
    <name type="scientific">Psophocarpus tetragonolobus</name>
    <name type="common">Winged bean</name>
    <name type="synonym">Dolichos tetragonolobus</name>
    <dbReference type="NCBI Taxonomy" id="3891"/>
    <lineage>
        <taxon>Eukaryota</taxon>
        <taxon>Viridiplantae</taxon>
        <taxon>Streptophyta</taxon>
        <taxon>Embryophyta</taxon>
        <taxon>Tracheophyta</taxon>
        <taxon>Spermatophyta</taxon>
        <taxon>Magnoliopsida</taxon>
        <taxon>eudicotyledons</taxon>
        <taxon>Gunneridae</taxon>
        <taxon>Pentapetalae</taxon>
        <taxon>rosids</taxon>
        <taxon>fabids</taxon>
        <taxon>Fabales</taxon>
        <taxon>Fabaceae</taxon>
        <taxon>Papilionoideae</taxon>
        <taxon>50 kb inversion clade</taxon>
        <taxon>NPAAA clade</taxon>
        <taxon>indigoferoid/millettioid clade</taxon>
        <taxon>Phaseoleae</taxon>
        <taxon>Psophocarpus</taxon>
    </lineage>
</organism>
<keyword evidence="3" id="KW-0808">Transferase</keyword>